<dbReference type="Pfam" id="PF26638">
    <property type="entry name" value="DUF8211"/>
    <property type="match status" value="1"/>
</dbReference>
<evidence type="ECO:0000313" key="3">
    <source>
        <dbReference type="EMBL" id="RIA82040.1"/>
    </source>
</evidence>
<evidence type="ECO:0000313" key="4">
    <source>
        <dbReference type="Proteomes" id="UP000265703"/>
    </source>
</evidence>
<proteinExistence type="predicted"/>
<evidence type="ECO:0000256" key="1">
    <source>
        <dbReference type="SAM" id="MobiDB-lite"/>
    </source>
</evidence>
<feature type="region of interest" description="Disordered" evidence="1">
    <location>
        <begin position="370"/>
        <end position="391"/>
    </location>
</feature>
<gene>
    <name evidence="3" type="ORF">C1645_744078</name>
</gene>
<name>A0A397S6N4_9GLOM</name>
<evidence type="ECO:0000259" key="2">
    <source>
        <dbReference type="Pfam" id="PF26638"/>
    </source>
</evidence>
<dbReference type="OrthoDB" id="2440565at2759"/>
<organism evidence="3 4">
    <name type="scientific">Glomus cerebriforme</name>
    <dbReference type="NCBI Taxonomy" id="658196"/>
    <lineage>
        <taxon>Eukaryota</taxon>
        <taxon>Fungi</taxon>
        <taxon>Fungi incertae sedis</taxon>
        <taxon>Mucoromycota</taxon>
        <taxon>Glomeromycotina</taxon>
        <taxon>Glomeromycetes</taxon>
        <taxon>Glomerales</taxon>
        <taxon>Glomeraceae</taxon>
        <taxon>Glomus</taxon>
    </lineage>
</organism>
<comment type="caution">
    <text evidence="3">The sequence shown here is derived from an EMBL/GenBank/DDBJ whole genome shotgun (WGS) entry which is preliminary data.</text>
</comment>
<dbReference type="AlphaFoldDB" id="A0A397S6N4"/>
<dbReference type="InterPro" id="IPR058524">
    <property type="entry name" value="DUF8211"/>
</dbReference>
<feature type="domain" description="DUF8211" evidence="2">
    <location>
        <begin position="215"/>
        <end position="353"/>
    </location>
</feature>
<protein>
    <recommendedName>
        <fullName evidence="2">DUF8211 domain-containing protein</fullName>
    </recommendedName>
</protein>
<sequence>MTSSSSEKKFFQNSLKIPFTISTERFHVINADLRGHNRMYDDRRSRSFLFELDRCSPDTNDYHLLIHTNDTLVSTLPKQYFSTSRIMNHKFQISKLLTHFFTIQRVIPNRVQHKYFDKIRNLLISRISHIENRKTKKQRNRITNTFFNFSYKKYRFHFGIYVLCNHMTTQGICPLPSAIVLSNHRTGCVYHQKWSLPPDSSHDIPPHLKFAAANKQTYNKWKYDTTHQVHSCRLGISYSTKIKPIYESHGYSQDVQQIYAKKFFNYSTDAHAHHTSYSSQTMRKQLLRRERQLKNIQSTNVHTPEVLRNSLNGPLPQLVYLARKSYTLFDPSVLFFKRIDHLNFNKLKHKPAKTFPLPPKWHHSRLNRSKVTHTPHPIAEVSANDRNHQST</sequence>
<accession>A0A397S6N4</accession>
<dbReference type="EMBL" id="QKYT01000711">
    <property type="protein sequence ID" value="RIA82040.1"/>
    <property type="molecule type" value="Genomic_DNA"/>
</dbReference>
<reference evidence="3 4" key="1">
    <citation type="submission" date="2018-06" db="EMBL/GenBank/DDBJ databases">
        <title>Comparative genomics reveals the genomic features of Rhizophagus irregularis, R. cerebriforme, R. diaphanum and Gigaspora rosea, and their symbiotic lifestyle signature.</title>
        <authorList>
            <person name="Morin E."/>
            <person name="San Clemente H."/>
            <person name="Chen E.C.H."/>
            <person name="De La Providencia I."/>
            <person name="Hainaut M."/>
            <person name="Kuo A."/>
            <person name="Kohler A."/>
            <person name="Murat C."/>
            <person name="Tang N."/>
            <person name="Roy S."/>
            <person name="Loubradou J."/>
            <person name="Henrissat B."/>
            <person name="Grigoriev I.V."/>
            <person name="Corradi N."/>
            <person name="Roux C."/>
            <person name="Martin F.M."/>
        </authorList>
    </citation>
    <scope>NUCLEOTIDE SEQUENCE [LARGE SCALE GENOMIC DNA]</scope>
    <source>
        <strain evidence="3 4">DAOM 227022</strain>
    </source>
</reference>
<dbReference type="Proteomes" id="UP000265703">
    <property type="component" value="Unassembled WGS sequence"/>
</dbReference>
<keyword evidence="4" id="KW-1185">Reference proteome</keyword>